<evidence type="ECO:0000313" key="1">
    <source>
        <dbReference type="EMBL" id="CAL8071734.1"/>
    </source>
</evidence>
<comment type="caution">
    <text evidence="1">The sequence shown here is derived from an EMBL/GenBank/DDBJ whole genome shotgun (WGS) entry which is preliminary data.</text>
</comment>
<name>A0ABP1PQ36_9HEXA</name>
<reference evidence="1 2" key="1">
    <citation type="submission" date="2024-08" db="EMBL/GenBank/DDBJ databases">
        <authorList>
            <person name="Cucini C."/>
            <person name="Frati F."/>
        </authorList>
    </citation>
    <scope>NUCLEOTIDE SEQUENCE [LARGE SCALE GENOMIC DNA]</scope>
</reference>
<keyword evidence="2" id="KW-1185">Reference proteome</keyword>
<accession>A0ABP1PQ36</accession>
<evidence type="ECO:0000313" key="2">
    <source>
        <dbReference type="Proteomes" id="UP001642540"/>
    </source>
</evidence>
<sequence>MEQAFITNVLSYISSSTCGMSVDSSIKYCLFHRHAPWDNLRHEPSSYSAFTLITHLRAFHCGVSSHHTFSMHHSNSQISGCKCSAKKTKNENQYFASVFFVIRSSPSLYT</sequence>
<proteinExistence type="predicted"/>
<dbReference type="Proteomes" id="UP001642540">
    <property type="component" value="Unassembled WGS sequence"/>
</dbReference>
<gene>
    <name evidence="1" type="ORF">ODALV1_LOCUS1855</name>
</gene>
<protein>
    <submittedName>
        <fullName evidence="1">Uncharacterized protein</fullName>
    </submittedName>
</protein>
<dbReference type="EMBL" id="CAXLJM020000006">
    <property type="protein sequence ID" value="CAL8071734.1"/>
    <property type="molecule type" value="Genomic_DNA"/>
</dbReference>
<organism evidence="1 2">
    <name type="scientific">Orchesella dallaii</name>
    <dbReference type="NCBI Taxonomy" id="48710"/>
    <lineage>
        <taxon>Eukaryota</taxon>
        <taxon>Metazoa</taxon>
        <taxon>Ecdysozoa</taxon>
        <taxon>Arthropoda</taxon>
        <taxon>Hexapoda</taxon>
        <taxon>Collembola</taxon>
        <taxon>Entomobryomorpha</taxon>
        <taxon>Entomobryoidea</taxon>
        <taxon>Orchesellidae</taxon>
        <taxon>Orchesellinae</taxon>
        <taxon>Orchesella</taxon>
    </lineage>
</organism>